<dbReference type="GO" id="GO:0008234">
    <property type="term" value="F:cysteine-type peptidase activity"/>
    <property type="evidence" value="ECO:0007669"/>
    <property type="project" value="UniProtKB-KW"/>
</dbReference>
<dbReference type="GO" id="GO:0006508">
    <property type="term" value="P:proteolysis"/>
    <property type="evidence" value="ECO:0007669"/>
    <property type="project" value="UniProtKB-KW"/>
</dbReference>
<keyword evidence="3" id="KW-0378">Hydrolase</keyword>
<dbReference type="Pfam" id="PF04327">
    <property type="entry name" value="Peptidase_Prp"/>
    <property type="match status" value="1"/>
</dbReference>
<evidence type="ECO:0000313" key="7">
    <source>
        <dbReference type="EMBL" id="MBT9809553.1"/>
    </source>
</evidence>
<dbReference type="SUPFAM" id="SSF118010">
    <property type="entry name" value="TM1457-like"/>
    <property type="match status" value="1"/>
</dbReference>
<evidence type="ECO:0000256" key="5">
    <source>
        <dbReference type="ARBA" id="ARBA00044503"/>
    </source>
</evidence>
<reference evidence="7" key="1">
    <citation type="journal article" date="2021" name="Gut Microbes">
        <title>A synthetic consortium of 100 gut commensals modulates the composition and function in a colon model of the microbiome of elderly subjects.</title>
        <authorList>
            <person name="Perez M."/>
            <person name="Ntemiri A."/>
            <person name="Tan H."/>
            <person name="Harris H.M.B."/>
            <person name="Roager H.M."/>
            <person name="Ribiere C."/>
            <person name="O'Toole P.W."/>
        </authorList>
    </citation>
    <scope>NUCLEOTIDE SEQUENCE</scope>
    <source>
        <strain evidence="7">MCC335</strain>
    </source>
</reference>
<keyword evidence="4" id="KW-0788">Thiol protease</keyword>
<protein>
    <recommendedName>
        <fullName evidence="6">Ribosomal processing cysteine protease Prp</fullName>
    </recommendedName>
</protein>
<name>A0AA41FDP0_9FIRM</name>
<dbReference type="RefSeq" id="WP_215630018.1">
    <property type="nucleotide sequence ID" value="NZ_JBCOSW010000129.1"/>
</dbReference>
<evidence type="ECO:0000256" key="3">
    <source>
        <dbReference type="ARBA" id="ARBA00022801"/>
    </source>
</evidence>
<dbReference type="Gene3D" id="3.30.70.1490">
    <property type="entry name" value="Cysteine protease Prp"/>
    <property type="match status" value="1"/>
</dbReference>
<sequence>MMTKIKITNVPGYCHIRIEGHAGYGFANLLPEGNDIVCAAISVLGQTAAQCIMDMSEAGKVGIKEMTIKDALIDIKAIPKQIHKSELDIMVKTIKTGYELLAKAHPAYISLGWET</sequence>
<comment type="similarity">
    <text evidence="5">Belongs to the Prp family.</text>
</comment>
<dbReference type="AlphaFoldDB" id="A0AA41FDP0"/>
<organism evidence="7 8">
    <name type="scientific">Enterocloster citroniae</name>
    <dbReference type="NCBI Taxonomy" id="358743"/>
    <lineage>
        <taxon>Bacteria</taxon>
        <taxon>Bacillati</taxon>
        <taxon>Bacillota</taxon>
        <taxon>Clostridia</taxon>
        <taxon>Lachnospirales</taxon>
        <taxon>Lachnospiraceae</taxon>
        <taxon>Enterocloster</taxon>
    </lineage>
</organism>
<dbReference type="Proteomes" id="UP000708338">
    <property type="component" value="Unassembled WGS sequence"/>
</dbReference>
<evidence type="ECO:0000256" key="6">
    <source>
        <dbReference type="ARBA" id="ARBA00044538"/>
    </source>
</evidence>
<keyword evidence="1" id="KW-0690">Ribosome biogenesis</keyword>
<dbReference type="EMBL" id="WQPS01000007">
    <property type="protein sequence ID" value="MBT9809553.1"/>
    <property type="molecule type" value="Genomic_DNA"/>
</dbReference>
<accession>A0AA41FDP0</accession>
<dbReference type="InterPro" id="IPR036764">
    <property type="entry name" value="Peptidase_Prp_sf"/>
</dbReference>
<dbReference type="GO" id="GO:0042254">
    <property type="term" value="P:ribosome biogenesis"/>
    <property type="evidence" value="ECO:0007669"/>
    <property type="project" value="UniProtKB-KW"/>
</dbReference>
<evidence type="ECO:0000313" key="8">
    <source>
        <dbReference type="Proteomes" id="UP000708338"/>
    </source>
</evidence>
<dbReference type="InterPro" id="IPR007422">
    <property type="entry name" value="Peptidase_Prp"/>
</dbReference>
<comment type="caution">
    <text evidence="7">The sequence shown here is derived from an EMBL/GenBank/DDBJ whole genome shotgun (WGS) entry which is preliminary data.</text>
</comment>
<keyword evidence="2 7" id="KW-0645">Protease</keyword>
<dbReference type="CDD" id="cd16332">
    <property type="entry name" value="Prp-like"/>
    <property type="match status" value="1"/>
</dbReference>
<evidence type="ECO:0000256" key="4">
    <source>
        <dbReference type="ARBA" id="ARBA00022807"/>
    </source>
</evidence>
<proteinExistence type="inferred from homology"/>
<evidence type="ECO:0000256" key="2">
    <source>
        <dbReference type="ARBA" id="ARBA00022670"/>
    </source>
</evidence>
<gene>
    <name evidence="7" type="ORF">GPL26_07825</name>
</gene>
<evidence type="ECO:0000256" key="1">
    <source>
        <dbReference type="ARBA" id="ARBA00022517"/>
    </source>
</evidence>